<protein>
    <submittedName>
        <fullName evidence="1">Uncharacterized protein</fullName>
    </submittedName>
</protein>
<feature type="non-terminal residue" evidence="1">
    <location>
        <position position="54"/>
    </location>
</feature>
<evidence type="ECO:0000313" key="1">
    <source>
        <dbReference type="EMBL" id="CAB4024624.1"/>
    </source>
</evidence>
<sequence length="54" mass="6058">ATLSMFNGNMMITAVYETVIKKIDEEMNVATANRARPASNAMSLQLNNSSWHQR</sequence>
<gene>
    <name evidence="1" type="ORF">PACLA_8A021184</name>
</gene>
<dbReference type="AlphaFoldDB" id="A0A7D9J9E4"/>
<dbReference type="Proteomes" id="UP001152795">
    <property type="component" value="Unassembled WGS sequence"/>
</dbReference>
<evidence type="ECO:0000313" key="2">
    <source>
        <dbReference type="Proteomes" id="UP001152795"/>
    </source>
</evidence>
<organism evidence="1 2">
    <name type="scientific">Paramuricea clavata</name>
    <name type="common">Red gorgonian</name>
    <name type="synonym">Violescent sea-whip</name>
    <dbReference type="NCBI Taxonomy" id="317549"/>
    <lineage>
        <taxon>Eukaryota</taxon>
        <taxon>Metazoa</taxon>
        <taxon>Cnidaria</taxon>
        <taxon>Anthozoa</taxon>
        <taxon>Octocorallia</taxon>
        <taxon>Malacalcyonacea</taxon>
        <taxon>Plexauridae</taxon>
        <taxon>Paramuricea</taxon>
    </lineage>
</organism>
<name>A0A7D9J9E4_PARCT</name>
<keyword evidence="2" id="KW-1185">Reference proteome</keyword>
<dbReference type="EMBL" id="CACRXK020013139">
    <property type="protein sequence ID" value="CAB4024624.1"/>
    <property type="molecule type" value="Genomic_DNA"/>
</dbReference>
<reference evidence="1" key="1">
    <citation type="submission" date="2020-04" db="EMBL/GenBank/DDBJ databases">
        <authorList>
            <person name="Alioto T."/>
            <person name="Alioto T."/>
            <person name="Gomez Garrido J."/>
        </authorList>
    </citation>
    <scope>NUCLEOTIDE SEQUENCE</scope>
    <source>
        <strain evidence="1">A484AB</strain>
    </source>
</reference>
<accession>A0A7D9J9E4</accession>
<feature type="non-terminal residue" evidence="1">
    <location>
        <position position="1"/>
    </location>
</feature>
<comment type="caution">
    <text evidence="1">The sequence shown here is derived from an EMBL/GenBank/DDBJ whole genome shotgun (WGS) entry which is preliminary data.</text>
</comment>
<proteinExistence type="predicted"/>